<dbReference type="InterPro" id="IPR053162">
    <property type="entry name" value="DnaD"/>
</dbReference>
<dbReference type="Gene3D" id="1.10.10.630">
    <property type="entry name" value="DnaD domain-like"/>
    <property type="match status" value="1"/>
</dbReference>
<dbReference type="PANTHER" id="PTHR37293:SF6">
    <property type="entry name" value="DNA REPLICATION PROTEIN DNAD"/>
    <property type="match status" value="1"/>
</dbReference>
<protein>
    <submittedName>
        <fullName evidence="3">Primosomal replication protein N</fullName>
    </submittedName>
</protein>
<accession>A0A455SPM0</accession>
<comment type="similarity">
    <text evidence="1">Belongs to the DnaB/DnaD family.</text>
</comment>
<dbReference type="SUPFAM" id="SSF158499">
    <property type="entry name" value="DnaD domain-like"/>
    <property type="match status" value="1"/>
</dbReference>
<proteinExistence type="inferred from homology"/>
<dbReference type="InterPro" id="IPR034829">
    <property type="entry name" value="DnaD-like_sf"/>
</dbReference>
<dbReference type="NCBIfam" id="TIGR01446">
    <property type="entry name" value="DnaD_dom"/>
    <property type="match status" value="1"/>
</dbReference>
<organism evidence="3">
    <name type="scientific">Thermosporothrix sp. COM3</name>
    <dbReference type="NCBI Taxonomy" id="2490863"/>
    <lineage>
        <taxon>Bacteria</taxon>
        <taxon>Bacillati</taxon>
        <taxon>Chloroflexota</taxon>
        <taxon>Ktedonobacteria</taxon>
        <taxon>Ktedonobacterales</taxon>
        <taxon>Thermosporotrichaceae</taxon>
        <taxon>Thermosporothrix</taxon>
    </lineage>
</organism>
<gene>
    <name evidence="3" type="ORF">KTC_41090</name>
</gene>
<evidence type="ECO:0000313" key="3">
    <source>
        <dbReference type="EMBL" id="BBH89358.1"/>
    </source>
</evidence>
<evidence type="ECO:0000259" key="2">
    <source>
        <dbReference type="Pfam" id="PF07261"/>
    </source>
</evidence>
<dbReference type="Pfam" id="PF07261">
    <property type="entry name" value="DnaB_2"/>
    <property type="match status" value="1"/>
</dbReference>
<reference evidence="3" key="1">
    <citation type="submission" date="2018-12" db="EMBL/GenBank/DDBJ databases">
        <title>Novel natural products biosynthetic potential of the class Ktedonobacteria.</title>
        <authorList>
            <person name="Zheng Y."/>
            <person name="Saitou A."/>
            <person name="Wang C.M."/>
            <person name="Toyoda A."/>
            <person name="Minakuchi Y."/>
            <person name="Sekiguchi Y."/>
            <person name="Ueda K."/>
            <person name="Takano H."/>
            <person name="Sakai Y."/>
            <person name="Yokota A."/>
            <person name="Yabe S."/>
        </authorList>
    </citation>
    <scope>NUCLEOTIDE SEQUENCE</scope>
    <source>
        <strain evidence="3">COM3</strain>
    </source>
</reference>
<name>A0A455SPM0_9CHLR</name>
<feature type="domain" description="DnaB/C C-terminal" evidence="2">
    <location>
        <begin position="194"/>
        <end position="253"/>
    </location>
</feature>
<dbReference type="AlphaFoldDB" id="A0A455SPM0"/>
<dbReference type="InterPro" id="IPR006343">
    <property type="entry name" value="DnaB/C_C"/>
</dbReference>
<evidence type="ECO:0000256" key="1">
    <source>
        <dbReference type="ARBA" id="ARBA00093462"/>
    </source>
</evidence>
<dbReference type="EMBL" id="AP019376">
    <property type="protein sequence ID" value="BBH89358.1"/>
    <property type="molecule type" value="Genomic_DNA"/>
</dbReference>
<sequence length="255" mass="29491">MVELMTGFVGFPSGKNNPYIPIPEVFFTQVLPEIEDMVELKVTLHLFWILAQKRGNPRCISDRELQHDQVLLHSLRRRGDPRPPEERLQQGLELAVARGTLLRAHLRLISEGSDQAAVIYWYFFNTARSRKVVEELQGGEIVPVRMLDQEQRVHTEREETALSVEEYATSRGLVSPSNQALTDVEVHVERPNIFSLYEQNIGLLSPMVADELKDAATHYPPGWIEQAFRVAVEQNKRKWSYIRAILRRWETEGRH</sequence>
<dbReference type="PANTHER" id="PTHR37293">
    <property type="entry name" value="PHAGE REPLICATION PROTEIN-RELATED"/>
    <property type="match status" value="1"/>
</dbReference>